<dbReference type="AlphaFoldDB" id="A0A5C8ZG03"/>
<dbReference type="RefSeq" id="WP_147925921.1">
    <property type="nucleotide sequence ID" value="NZ_VKAC01000004.1"/>
</dbReference>
<evidence type="ECO:0000256" key="1">
    <source>
        <dbReference type="SAM" id="MobiDB-lite"/>
    </source>
</evidence>
<reference evidence="3 4" key="1">
    <citation type="submission" date="2019-07" db="EMBL/GenBank/DDBJ databases">
        <title>Quadrisphaera sp. strain DD2A genome sequencing and assembly.</title>
        <authorList>
            <person name="Kim I."/>
        </authorList>
    </citation>
    <scope>NUCLEOTIDE SEQUENCE [LARGE SCALE GENOMIC DNA]</scope>
    <source>
        <strain evidence="3 4">DD2A</strain>
    </source>
</reference>
<dbReference type="CDD" id="cd07043">
    <property type="entry name" value="STAS_anti-anti-sigma_factors"/>
    <property type="match status" value="1"/>
</dbReference>
<dbReference type="SUPFAM" id="SSF52091">
    <property type="entry name" value="SpoIIaa-like"/>
    <property type="match status" value="1"/>
</dbReference>
<feature type="region of interest" description="Disordered" evidence="1">
    <location>
        <begin position="133"/>
        <end position="153"/>
    </location>
</feature>
<dbReference type="Pfam" id="PF01740">
    <property type="entry name" value="STAS"/>
    <property type="match status" value="1"/>
</dbReference>
<accession>A0A5C8ZG03</accession>
<organism evidence="3 4">
    <name type="scientific">Quadrisphaera setariae</name>
    <dbReference type="NCBI Taxonomy" id="2593304"/>
    <lineage>
        <taxon>Bacteria</taxon>
        <taxon>Bacillati</taxon>
        <taxon>Actinomycetota</taxon>
        <taxon>Actinomycetes</taxon>
        <taxon>Kineosporiales</taxon>
        <taxon>Kineosporiaceae</taxon>
        <taxon>Quadrisphaera</taxon>
    </lineage>
</organism>
<protein>
    <submittedName>
        <fullName evidence="3">STAS domain-containing protein</fullName>
    </submittedName>
</protein>
<gene>
    <name evidence="3" type="ORF">FMM08_08670</name>
</gene>
<dbReference type="OrthoDB" id="4262547at2"/>
<name>A0A5C8ZG03_9ACTN</name>
<evidence type="ECO:0000259" key="2">
    <source>
        <dbReference type="PROSITE" id="PS50801"/>
    </source>
</evidence>
<dbReference type="InterPro" id="IPR002645">
    <property type="entry name" value="STAS_dom"/>
</dbReference>
<proteinExistence type="predicted"/>
<sequence length="153" mass="15580">MAHGLQIHLHLDRGVPVLELTGDLDLTTADELRVHGRELVDAALDRTRSDAAGVSEPPAVVVLDASGVTFVDSSGLGAVVSILKRALAHRAGFSIAGSGPQLRARLAQTGLDRVVALHASTGEAVVAAIGPAADPNRRIPEGGHRAGRGDGAG</sequence>
<dbReference type="GO" id="GO:0043856">
    <property type="term" value="F:anti-sigma factor antagonist activity"/>
    <property type="evidence" value="ECO:0007669"/>
    <property type="project" value="TreeGrafter"/>
</dbReference>
<feature type="domain" description="STAS" evidence="2">
    <location>
        <begin position="5"/>
        <end position="128"/>
    </location>
</feature>
<dbReference type="PANTHER" id="PTHR33495:SF2">
    <property type="entry name" value="ANTI-SIGMA FACTOR ANTAGONIST TM_1081-RELATED"/>
    <property type="match status" value="1"/>
</dbReference>
<dbReference type="Gene3D" id="3.30.750.24">
    <property type="entry name" value="STAS domain"/>
    <property type="match status" value="1"/>
</dbReference>
<dbReference type="EMBL" id="VKAC01000004">
    <property type="protein sequence ID" value="TXR56792.1"/>
    <property type="molecule type" value="Genomic_DNA"/>
</dbReference>
<keyword evidence="4" id="KW-1185">Reference proteome</keyword>
<feature type="compositionally biased region" description="Basic and acidic residues" evidence="1">
    <location>
        <begin position="135"/>
        <end position="153"/>
    </location>
</feature>
<evidence type="ECO:0000313" key="3">
    <source>
        <dbReference type="EMBL" id="TXR56792.1"/>
    </source>
</evidence>
<dbReference type="InterPro" id="IPR036513">
    <property type="entry name" value="STAS_dom_sf"/>
</dbReference>
<dbReference type="Proteomes" id="UP000321234">
    <property type="component" value="Unassembled WGS sequence"/>
</dbReference>
<dbReference type="PROSITE" id="PS50801">
    <property type="entry name" value="STAS"/>
    <property type="match status" value="1"/>
</dbReference>
<dbReference type="PANTHER" id="PTHR33495">
    <property type="entry name" value="ANTI-SIGMA FACTOR ANTAGONIST TM_1081-RELATED-RELATED"/>
    <property type="match status" value="1"/>
</dbReference>
<evidence type="ECO:0000313" key="4">
    <source>
        <dbReference type="Proteomes" id="UP000321234"/>
    </source>
</evidence>
<comment type="caution">
    <text evidence="3">The sequence shown here is derived from an EMBL/GenBank/DDBJ whole genome shotgun (WGS) entry which is preliminary data.</text>
</comment>